<accession>A0A0L8FPK8</accession>
<dbReference type="AlphaFoldDB" id="A0A0L8FPK8"/>
<name>A0A0L8FPK8_OCTBM</name>
<reference evidence="1" key="1">
    <citation type="submission" date="2015-07" db="EMBL/GenBank/DDBJ databases">
        <title>MeaNS - Measles Nucleotide Surveillance Program.</title>
        <authorList>
            <person name="Tran T."/>
            <person name="Druce J."/>
        </authorList>
    </citation>
    <scope>NUCLEOTIDE SEQUENCE</scope>
    <source>
        <strain evidence="1">UCB-OBI-ISO-001</strain>
        <tissue evidence="1">Gonad</tissue>
    </source>
</reference>
<evidence type="ECO:0000313" key="1">
    <source>
        <dbReference type="EMBL" id="KOF66617.1"/>
    </source>
</evidence>
<gene>
    <name evidence="1" type="ORF">OCBIM_22011795mg</name>
</gene>
<protein>
    <submittedName>
        <fullName evidence="1">Uncharacterized protein</fullName>
    </submittedName>
</protein>
<proteinExistence type="predicted"/>
<organism evidence="1">
    <name type="scientific">Octopus bimaculoides</name>
    <name type="common">California two-spotted octopus</name>
    <dbReference type="NCBI Taxonomy" id="37653"/>
    <lineage>
        <taxon>Eukaryota</taxon>
        <taxon>Metazoa</taxon>
        <taxon>Spiralia</taxon>
        <taxon>Lophotrochozoa</taxon>
        <taxon>Mollusca</taxon>
        <taxon>Cephalopoda</taxon>
        <taxon>Coleoidea</taxon>
        <taxon>Octopodiformes</taxon>
        <taxon>Octopoda</taxon>
        <taxon>Incirrata</taxon>
        <taxon>Octopodidae</taxon>
        <taxon>Octopus</taxon>
    </lineage>
</organism>
<dbReference type="EMBL" id="KQ427906">
    <property type="protein sequence ID" value="KOF66617.1"/>
    <property type="molecule type" value="Genomic_DNA"/>
</dbReference>
<sequence length="50" mass="5724">MSGIQNQCIFLSLETPHRLRTRLPYMVAIKKKKSQMGLSSSLIISYDIIL</sequence>